<dbReference type="GO" id="GO:0005634">
    <property type="term" value="C:nucleus"/>
    <property type="evidence" value="ECO:0007669"/>
    <property type="project" value="TreeGrafter"/>
</dbReference>
<feature type="compositionally biased region" description="Polar residues" evidence="1">
    <location>
        <begin position="46"/>
        <end position="61"/>
    </location>
</feature>
<feature type="region of interest" description="Disordered" evidence="1">
    <location>
        <begin position="289"/>
        <end position="396"/>
    </location>
</feature>
<evidence type="ECO:0000256" key="1">
    <source>
        <dbReference type="SAM" id="MobiDB-lite"/>
    </source>
</evidence>
<feature type="domain" description="DUF7082" evidence="2">
    <location>
        <begin position="550"/>
        <end position="702"/>
    </location>
</feature>
<feature type="region of interest" description="Disordered" evidence="1">
    <location>
        <begin position="409"/>
        <end position="443"/>
    </location>
</feature>
<feature type="region of interest" description="Disordered" evidence="1">
    <location>
        <begin position="1"/>
        <end position="31"/>
    </location>
</feature>
<organism evidence="3">
    <name type="scientific">Phaffia rhodozyma</name>
    <name type="common">Yeast</name>
    <name type="synonym">Xanthophyllomyces dendrorhous</name>
    <dbReference type="NCBI Taxonomy" id="264483"/>
    <lineage>
        <taxon>Eukaryota</taxon>
        <taxon>Fungi</taxon>
        <taxon>Dikarya</taxon>
        <taxon>Basidiomycota</taxon>
        <taxon>Agaricomycotina</taxon>
        <taxon>Tremellomycetes</taxon>
        <taxon>Cystofilobasidiales</taxon>
        <taxon>Mrakiaceae</taxon>
        <taxon>Phaffia</taxon>
    </lineage>
</organism>
<proteinExistence type="predicted"/>
<feature type="compositionally biased region" description="Polar residues" evidence="1">
    <location>
        <begin position="95"/>
        <end position="125"/>
    </location>
</feature>
<feature type="region of interest" description="Disordered" evidence="1">
    <location>
        <begin position="148"/>
        <end position="172"/>
    </location>
</feature>
<feature type="compositionally biased region" description="Polar residues" evidence="1">
    <location>
        <begin position="416"/>
        <end position="442"/>
    </location>
</feature>
<dbReference type="PANTHER" id="PTHR39463">
    <property type="entry name" value="MEDUSA"/>
    <property type="match status" value="1"/>
</dbReference>
<feature type="compositionally biased region" description="Polar residues" evidence="1">
    <location>
        <begin position="21"/>
        <end position="31"/>
    </location>
</feature>
<dbReference type="Pfam" id="PF23305">
    <property type="entry name" value="DUF7082"/>
    <property type="match status" value="1"/>
</dbReference>
<dbReference type="PANTHER" id="PTHR39463:SF1">
    <property type="entry name" value="MEDUSA"/>
    <property type="match status" value="1"/>
</dbReference>
<dbReference type="AlphaFoldDB" id="A0A0F7SJL7"/>
<feature type="region of interest" description="Disordered" evidence="1">
    <location>
        <begin position="42"/>
        <end position="61"/>
    </location>
</feature>
<protein>
    <recommendedName>
        <fullName evidence="2">DUF7082 domain-containing protein</fullName>
    </recommendedName>
</protein>
<evidence type="ECO:0000313" key="3">
    <source>
        <dbReference type="EMBL" id="CDZ97843.1"/>
    </source>
</evidence>
<accession>A0A0F7SJL7</accession>
<feature type="compositionally biased region" description="Polar residues" evidence="1">
    <location>
        <begin position="289"/>
        <end position="312"/>
    </location>
</feature>
<feature type="compositionally biased region" description="Low complexity" evidence="1">
    <location>
        <begin position="348"/>
        <end position="376"/>
    </location>
</feature>
<dbReference type="EMBL" id="LN483249">
    <property type="protein sequence ID" value="CDZ97843.1"/>
    <property type="molecule type" value="Genomic_DNA"/>
</dbReference>
<reference evidence="3" key="1">
    <citation type="submission" date="2014-08" db="EMBL/GenBank/DDBJ databases">
        <authorList>
            <person name="Sharma Rahul"/>
            <person name="Thines Marco"/>
        </authorList>
    </citation>
    <scope>NUCLEOTIDE SEQUENCE</scope>
</reference>
<name>A0A0F7SJL7_PHARH</name>
<dbReference type="InterPro" id="IPR055509">
    <property type="entry name" value="DUF7082"/>
</dbReference>
<evidence type="ECO:0000259" key="2">
    <source>
        <dbReference type="Pfam" id="PF23305"/>
    </source>
</evidence>
<feature type="compositionally biased region" description="Polar residues" evidence="1">
    <location>
        <begin position="338"/>
        <end position="347"/>
    </location>
</feature>
<feature type="region of interest" description="Disordered" evidence="1">
    <location>
        <begin position="73"/>
        <end position="125"/>
    </location>
</feature>
<sequence length="735" mass="82544">MPFHDHTHGSSLGSSHHPIQAPSQSLSHRPSVGNITQAYSTAAPPQYNSDHSTFGHQQQQPHIHTPAFAAHEYDQQHHQSIHQQSLHPPSHHQTYRPQTLTYDTHPAGQSQPAPGSTSLPNLSPQELTPAYAHHSETIRIHSYSAAFSSTDTSSSSNPPSSSSSTSSSFSSALTPAPTVLNVNCTLIVSSSQTDNKPKIIRLCFDKLPLATHVARAPIPSDRHPASRPEDQDLILSCRLPSESERPTYNPHSVNLFCEILSRDQPGPGVVLERLWFGTFQYASNSLNHMDSQSTPASAPPYQTSFPNPSVVNVHTDPHPSSSTYSSRPPSRTLKTRHSWSPISQSNIQRQQQQQQQQHYQQHQQHQHQHQQQQPHYQSHDRFEFSPIGGPDEQGEYLNVSSDAERLNTIDPHAYSSDGQSTYTYTPDSIEQSQSQTQPQLHSQPPLVLQPVAPQPARYNIHPTHQSASQTMFYRPVLSNLGQSKHDHQVHQVYPHQQPQPSYLYPNTQAQVGPTPSPINFRQTRVAPRDKDRPLNYGTGVHSAAAGGGRKAALEVYGELSMMAIGWSDEEWQTSRRLVQFWRKVEGQTIHVTFSPITQAQYVDSSIVISCIWREDTNDCYVTSVDAIFLLEALIGGRFSVEEKNRIRRNLERCKPETMSKSKPDTEAFFRLIMGFPRPKPRNIEKDVKVFKWANFQEALKKSVSKYFINEQTEQAKPTDRMGPPSSACRILYLSP</sequence>
<feature type="compositionally biased region" description="Low complexity" evidence="1">
    <location>
        <begin position="319"/>
        <end position="332"/>
    </location>
</feature>